<evidence type="ECO:0000256" key="4">
    <source>
        <dbReference type="ARBA" id="ARBA00023136"/>
    </source>
</evidence>
<dbReference type="Pfam" id="PF00146">
    <property type="entry name" value="NADHdh"/>
    <property type="match status" value="1"/>
</dbReference>
<evidence type="ECO:0000256" key="5">
    <source>
        <dbReference type="HAMAP-Rule" id="MF_01350"/>
    </source>
</evidence>
<dbReference type="AlphaFoldDB" id="A0A5C8K392"/>
<dbReference type="GO" id="GO:0016655">
    <property type="term" value="F:oxidoreductase activity, acting on NAD(P)H, quinone or similar compound as acceptor"/>
    <property type="evidence" value="ECO:0007669"/>
    <property type="project" value="UniProtKB-UniRule"/>
</dbReference>
<dbReference type="Proteomes" id="UP000321926">
    <property type="component" value="Unassembled WGS sequence"/>
</dbReference>
<keyword evidence="5" id="KW-1003">Cell membrane</keyword>
<evidence type="ECO:0000313" key="7">
    <source>
        <dbReference type="EMBL" id="TXK44131.1"/>
    </source>
</evidence>
<protein>
    <recommendedName>
        <fullName evidence="5">NADH-quinone oxidoreductase subunit H</fullName>
        <ecNumber evidence="5">7.1.1.-</ecNumber>
    </recommendedName>
    <alternativeName>
        <fullName evidence="5">NADH dehydrogenase I subunit H</fullName>
    </alternativeName>
    <alternativeName>
        <fullName evidence="5">NDH-1 subunit H</fullName>
    </alternativeName>
</protein>
<feature type="transmembrane region" description="Helical" evidence="5">
    <location>
        <begin position="263"/>
        <end position="283"/>
    </location>
</feature>
<keyword evidence="5 6" id="KW-0520">NAD</keyword>
<comment type="caution">
    <text evidence="7">The sequence shown here is derived from an EMBL/GenBank/DDBJ whole genome shotgun (WGS) entry which is preliminary data.</text>
</comment>
<dbReference type="InterPro" id="IPR001694">
    <property type="entry name" value="NADH_UbQ_OxRdtase_su1/FPO"/>
</dbReference>
<reference evidence="7 8" key="1">
    <citation type="submission" date="2019-08" db="EMBL/GenBank/DDBJ databases">
        <authorList>
            <person name="Shi S."/>
        </authorList>
    </citation>
    <scope>NUCLEOTIDE SEQUENCE [LARGE SCALE GENOMIC DNA]</scope>
    <source>
        <strain evidence="7 8">GY10130</strain>
    </source>
</reference>
<feature type="transmembrane region" description="Helical" evidence="5">
    <location>
        <begin position="180"/>
        <end position="199"/>
    </location>
</feature>
<evidence type="ECO:0000256" key="3">
    <source>
        <dbReference type="ARBA" id="ARBA00022989"/>
    </source>
</evidence>
<comment type="subcellular location">
    <subcellularLocation>
        <location evidence="5 6">Cell membrane</location>
        <topology evidence="5 6">Multi-pass membrane protein</topology>
    </subcellularLocation>
    <subcellularLocation>
        <location evidence="1">Membrane</location>
        <topology evidence="1">Multi-pass membrane protein</topology>
    </subcellularLocation>
</comment>
<feature type="transmembrane region" description="Helical" evidence="5">
    <location>
        <begin position="75"/>
        <end position="97"/>
    </location>
</feature>
<feature type="transmembrane region" description="Helical" evidence="5">
    <location>
        <begin position="295"/>
        <end position="318"/>
    </location>
</feature>
<dbReference type="PANTHER" id="PTHR11432:SF3">
    <property type="entry name" value="NADH-UBIQUINONE OXIDOREDUCTASE CHAIN 1"/>
    <property type="match status" value="1"/>
</dbReference>
<dbReference type="GO" id="GO:0005886">
    <property type="term" value="C:plasma membrane"/>
    <property type="evidence" value="ECO:0007669"/>
    <property type="project" value="UniProtKB-SubCell"/>
</dbReference>
<dbReference type="GO" id="GO:0048038">
    <property type="term" value="F:quinone binding"/>
    <property type="evidence" value="ECO:0007669"/>
    <property type="project" value="UniProtKB-KW"/>
</dbReference>
<dbReference type="InterPro" id="IPR018086">
    <property type="entry name" value="NADH_UbQ_OxRdtase_su1_CS"/>
</dbReference>
<comment type="catalytic activity">
    <reaction evidence="5">
        <text>a quinone + NADH + 5 H(+)(in) = a quinol + NAD(+) + 4 H(+)(out)</text>
        <dbReference type="Rhea" id="RHEA:57888"/>
        <dbReference type="ChEBI" id="CHEBI:15378"/>
        <dbReference type="ChEBI" id="CHEBI:24646"/>
        <dbReference type="ChEBI" id="CHEBI:57540"/>
        <dbReference type="ChEBI" id="CHEBI:57945"/>
        <dbReference type="ChEBI" id="CHEBI:132124"/>
    </reaction>
</comment>
<dbReference type="RefSeq" id="WP_147922396.1">
    <property type="nucleotide sequence ID" value="NZ_VRTY01000052.1"/>
</dbReference>
<feature type="transmembrane region" description="Helical" evidence="5">
    <location>
        <begin position="45"/>
        <end position="63"/>
    </location>
</feature>
<comment type="subunit">
    <text evidence="5">NDH-1 is composed of 14 different subunits. Subunits NuoA, H, J, K, L, M, N constitute the membrane sector of the complex.</text>
</comment>
<feature type="transmembrane region" description="Helical" evidence="5">
    <location>
        <begin position="109"/>
        <end position="129"/>
    </location>
</feature>
<keyword evidence="5" id="KW-0830">Ubiquinone</keyword>
<keyword evidence="3 5" id="KW-1133">Transmembrane helix</keyword>
<keyword evidence="8" id="KW-1185">Reference proteome</keyword>
<dbReference type="PROSITE" id="PS00668">
    <property type="entry name" value="COMPLEX1_ND1_2"/>
    <property type="match status" value="1"/>
</dbReference>
<organism evidence="7 8">
    <name type="scientific">Pontibacter qinzhouensis</name>
    <dbReference type="NCBI Taxonomy" id="2603253"/>
    <lineage>
        <taxon>Bacteria</taxon>
        <taxon>Pseudomonadati</taxon>
        <taxon>Bacteroidota</taxon>
        <taxon>Cytophagia</taxon>
        <taxon>Cytophagales</taxon>
        <taxon>Hymenobacteraceae</taxon>
        <taxon>Pontibacter</taxon>
    </lineage>
</organism>
<dbReference type="NCBIfam" id="NF004740">
    <property type="entry name" value="PRK06076.1-1"/>
    <property type="match status" value="1"/>
</dbReference>
<dbReference type="EC" id="7.1.1.-" evidence="5"/>
<accession>A0A5C8K392</accession>
<evidence type="ECO:0000313" key="8">
    <source>
        <dbReference type="Proteomes" id="UP000321926"/>
    </source>
</evidence>
<evidence type="ECO:0000256" key="6">
    <source>
        <dbReference type="RuleBase" id="RU000471"/>
    </source>
</evidence>
<dbReference type="OrthoDB" id="9803734at2"/>
<feature type="transmembrane region" description="Helical" evidence="5">
    <location>
        <begin position="228"/>
        <end position="251"/>
    </location>
</feature>
<dbReference type="PANTHER" id="PTHR11432">
    <property type="entry name" value="NADH DEHYDROGENASE SUBUNIT 1"/>
    <property type="match status" value="1"/>
</dbReference>
<feature type="transmembrane region" description="Helical" evidence="5">
    <location>
        <begin position="150"/>
        <end position="168"/>
    </location>
</feature>
<dbReference type="HAMAP" id="MF_01350">
    <property type="entry name" value="NDH1_NuoH"/>
    <property type="match status" value="1"/>
</dbReference>
<keyword evidence="7" id="KW-0560">Oxidoreductase</keyword>
<dbReference type="NCBIfam" id="NF004741">
    <property type="entry name" value="PRK06076.1-2"/>
    <property type="match status" value="1"/>
</dbReference>
<evidence type="ECO:0000256" key="2">
    <source>
        <dbReference type="ARBA" id="ARBA00022692"/>
    </source>
</evidence>
<keyword evidence="2 5" id="KW-0812">Transmembrane</keyword>
<gene>
    <name evidence="5 7" type="primary">nuoH</name>
    <name evidence="7" type="ORF">FVR03_14065</name>
</gene>
<dbReference type="GO" id="GO:0003954">
    <property type="term" value="F:NADH dehydrogenase activity"/>
    <property type="evidence" value="ECO:0007669"/>
    <property type="project" value="TreeGrafter"/>
</dbReference>
<proteinExistence type="inferred from homology"/>
<keyword evidence="4 5" id="KW-0472">Membrane</keyword>
<sequence>MEAAAPNYFLIIGGILFALLNLAAGLIWIERRMLALWQDRYGPNRAGPFGILIVLADSLKLFFKQDWIPPFADKPVFVLAPAIVFITVLMSFVVIPFSPEVVVVDLNIGLLFFLAMSSMGAYSIILGGWASNNKYSLLGAMRGAAQMISYEVFMGLALMGVVLQAGSFNLGDIVEAQRGLWFFIPQIIGFFIFFIAGIAETHRLPFDIPEAESELVAGFHSEYSGMKFGMFFIGEYIGITLISCMVVTLYFGGWLGPDFLPPIVWFILKVFFFLMIFILLRASMPRPRYDQLMEYGWKILLPLTLLNLMVTAGIVLWMGW</sequence>
<comment type="function">
    <text evidence="5">NDH-1 shuttles electrons from NADH, via FMN and iron-sulfur (Fe-S) centers, to quinones in the respiratory chain. The immediate electron acceptor for the enzyme in this species is believed to be ubiquinone. Couples the redox reaction to proton translocation (for every two electrons transferred, four hydrogen ions are translocated across the cytoplasmic membrane), and thus conserves the redox energy in a proton gradient. This subunit may bind ubiquinone.</text>
</comment>
<evidence type="ECO:0000256" key="1">
    <source>
        <dbReference type="ARBA" id="ARBA00004141"/>
    </source>
</evidence>
<keyword evidence="5" id="KW-1278">Translocase</keyword>
<dbReference type="GO" id="GO:0009060">
    <property type="term" value="P:aerobic respiration"/>
    <property type="evidence" value="ECO:0007669"/>
    <property type="project" value="TreeGrafter"/>
</dbReference>
<keyword evidence="5" id="KW-0874">Quinone</keyword>
<comment type="similarity">
    <text evidence="5 6">Belongs to the complex I subunit 1 family.</text>
</comment>
<feature type="transmembrane region" description="Helical" evidence="5">
    <location>
        <begin position="7"/>
        <end position="29"/>
    </location>
</feature>
<name>A0A5C8K392_9BACT</name>
<dbReference type="EMBL" id="VRTY01000052">
    <property type="protein sequence ID" value="TXK44131.1"/>
    <property type="molecule type" value="Genomic_DNA"/>
</dbReference>